<evidence type="ECO:0000256" key="6">
    <source>
        <dbReference type="SAM" id="SignalP"/>
    </source>
</evidence>
<feature type="domain" description="Receptor ligand binding region" evidence="7">
    <location>
        <begin position="353"/>
        <end position="685"/>
    </location>
</feature>
<name>A0AAU9JXB5_9CILI</name>
<evidence type="ECO:0000256" key="4">
    <source>
        <dbReference type="ARBA" id="ARBA00023136"/>
    </source>
</evidence>
<dbReference type="SUPFAM" id="SSF53822">
    <property type="entry name" value="Periplasmic binding protein-like I"/>
    <property type="match status" value="1"/>
</dbReference>
<protein>
    <recommendedName>
        <fullName evidence="7">Receptor ligand binding region domain-containing protein</fullName>
    </recommendedName>
</protein>
<evidence type="ECO:0000313" key="8">
    <source>
        <dbReference type="EMBL" id="CAG9330176.1"/>
    </source>
</evidence>
<keyword evidence="4 5" id="KW-0472">Membrane</keyword>
<dbReference type="GO" id="GO:0016020">
    <property type="term" value="C:membrane"/>
    <property type="evidence" value="ECO:0007669"/>
    <property type="project" value="UniProtKB-SubCell"/>
</dbReference>
<feature type="transmembrane region" description="Helical" evidence="5">
    <location>
        <begin position="803"/>
        <end position="821"/>
    </location>
</feature>
<dbReference type="InterPro" id="IPR001828">
    <property type="entry name" value="ANF_lig-bd_rcpt"/>
</dbReference>
<keyword evidence="6" id="KW-0732">Signal</keyword>
<dbReference type="AlphaFoldDB" id="A0AAU9JXB5"/>
<feature type="transmembrane region" description="Helical" evidence="5">
    <location>
        <begin position="761"/>
        <end position="782"/>
    </location>
</feature>
<dbReference type="InterPro" id="IPR028082">
    <property type="entry name" value="Peripla_BP_I"/>
</dbReference>
<gene>
    <name evidence="8" type="ORF">BSTOLATCC_MIC50777</name>
</gene>
<feature type="transmembrane region" description="Helical" evidence="5">
    <location>
        <begin position="1010"/>
        <end position="1028"/>
    </location>
</feature>
<feature type="transmembrane region" description="Helical" evidence="5">
    <location>
        <begin position="1040"/>
        <end position="1062"/>
    </location>
</feature>
<feature type="signal peptide" evidence="6">
    <location>
        <begin position="1"/>
        <end position="25"/>
    </location>
</feature>
<evidence type="ECO:0000256" key="2">
    <source>
        <dbReference type="ARBA" id="ARBA00022692"/>
    </source>
</evidence>
<dbReference type="Pfam" id="PF01094">
    <property type="entry name" value="ANF_receptor"/>
    <property type="match status" value="1"/>
</dbReference>
<keyword evidence="9" id="KW-1185">Reference proteome</keyword>
<evidence type="ECO:0000256" key="3">
    <source>
        <dbReference type="ARBA" id="ARBA00022989"/>
    </source>
</evidence>
<dbReference type="EMBL" id="CAJZBQ010000051">
    <property type="protein sequence ID" value="CAG9330176.1"/>
    <property type="molecule type" value="Genomic_DNA"/>
</dbReference>
<evidence type="ECO:0000259" key="7">
    <source>
        <dbReference type="Pfam" id="PF01094"/>
    </source>
</evidence>
<comment type="subcellular location">
    <subcellularLocation>
        <location evidence="1">Membrane</location>
    </subcellularLocation>
</comment>
<dbReference type="Gene3D" id="3.40.50.2300">
    <property type="match status" value="2"/>
</dbReference>
<feature type="chain" id="PRO_5043953242" description="Receptor ligand binding region domain-containing protein" evidence="6">
    <location>
        <begin position="26"/>
        <end position="1128"/>
    </location>
</feature>
<keyword evidence="2 5" id="KW-0812">Transmembrane</keyword>
<evidence type="ECO:0000256" key="1">
    <source>
        <dbReference type="ARBA" id="ARBA00004370"/>
    </source>
</evidence>
<organism evidence="8 9">
    <name type="scientific">Blepharisma stoltei</name>
    <dbReference type="NCBI Taxonomy" id="1481888"/>
    <lineage>
        <taxon>Eukaryota</taxon>
        <taxon>Sar</taxon>
        <taxon>Alveolata</taxon>
        <taxon>Ciliophora</taxon>
        <taxon>Postciliodesmatophora</taxon>
        <taxon>Heterotrichea</taxon>
        <taxon>Heterotrichida</taxon>
        <taxon>Blepharismidae</taxon>
        <taxon>Blepharisma</taxon>
    </lineage>
</organism>
<sequence>MLFKVMNILTLGWCLNLLIVDNKEAKTNFDSLEDSYTNIYIEHKTLEELLKLEYEIDRNTIIIDLSSNIQSHFLLSQLASRQRILHIINDDFNNGYTSWTFTLKPNQGKYINSLVNVCKKFNWNSGIVFLSYKNSGMQRKINEIFDNDFHYIIVERKTDISQVINREVFRLGSYLYYLFTESNISEDIIQNLIRTNLLLKDSGILLSQESSYNTNFNGALILASKGQENTKSYEQETVQSLKNLFSQILGAQNFNNTGNDINFIMKDILMSICESHFCTNSFNLVNIQSGNRVIIGDSLPFSIKNSIIFPGNSSVIPESRKKIIKVSISNGSKNPTTAPMNNTYTNYYGCYTAIKQVNTGQDLIENFMLSPTTFDCGQSEYNSTFMYNCFSKKFDDIGVMHFPSSFTPVVSGTMATLSKLNHSIPLIAGMSNDDALTITQKYPFFSRTSFDYVYVAAQFVKVLYTLGWKNCAILYQTKPLYTAMHNQFVETAEKYNLKILNRESLRAIPGDVNSYEALLNHTEIVQEVINSNARLLIMIMLADISIATMDLLYDLGIRKGDLIVLWAAPAWINAVYFPRPGGLDRTKTNELSLPSIALDQPSYTGEVGNWVEKQIASTYGGNPSQSNLGSCWNYDAARLGSYALDFMIDRGLDYTNGTLLMEAVRKQIFTGCSGTVRIEPDTNNRFINFLILKNALWNPATNSVQVSDAAYWNPTGSDVLTILQPLKYAGNTTIKPSDFRVELNNCPFPEKEIRTFDKGRYLVFGICIAVAVATAGVTIVIWKKWWNIRAEDLKERKEMSIEDFIMAATIVIEFFQLLAMGPDITPINSLISDIGKSFSLDFESLIQVRNDVFWIFLDVVFGSIILWVILSVIVLFRLDEIFNRVAIIRYLNSLSDYLMPVLGNLLFIPFMSGLLDVFVCDKSIGDDFTQSFMYKDCNQFCWKNDHIIYATFAFIGIILYEPLAIFCRPLWQEFQPLAHVKYSPRHLMLKTIFQITLIVMNKTVKRAQDIAHGAIFTFFVLVFAVFIHRDKPYNYPRFSWWLTLSLFGIVWESFLTTINIGIGNSDSLVWVAILIAGWGIIGIIGLWVQKKKYPSLLFRSKGKDTSNLFKFAFTLGRRKSQAISLKMS</sequence>
<reference evidence="8" key="1">
    <citation type="submission" date="2021-09" db="EMBL/GenBank/DDBJ databases">
        <authorList>
            <consortium name="AG Swart"/>
            <person name="Singh M."/>
            <person name="Singh A."/>
            <person name="Seah K."/>
            <person name="Emmerich C."/>
        </authorList>
    </citation>
    <scope>NUCLEOTIDE SEQUENCE</scope>
    <source>
        <strain evidence="8">ATCC30299</strain>
    </source>
</reference>
<evidence type="ECO:0000313" key="9">
    <source>
        <dbReference type="Proteomes" id="UP001162131"/>
    </source>
</evidence>
<feature type="transmembrane region" description="Helical" evidence="5">
    <location>
        <begin position="852"/>
        <end position="876"/>
    </location>
</feature>
<keyword evidence="3 5" id="KW-1133">Transmembrane helix</keyword>
<feature type="transmembrane region" description="Helical" evidence="5">
    <location>
        <begin position="897"/>
        <end position="919"/>
    </location>
</feature>
<proteinExistence type="predicted"/>
<dbReference type="Proteomes" id="UP001162131">
    <property type="component" value="Unassembled WGS sequence"/>
</dbReference>
<evidence type="ECO:0000256" key="5">
    <source>
        <dbReference type="SAM" id="Phobius"/>
    </source>
</evidence>
<accession>A0AAU9JXB5</accession>
<feature type="transmembrane region" description="Helical" evidence="5">
    <location>
        <begin position="1068"/>
        <end position="1088"/>
    </location>
</feature>
<feature type="transmembrane region" description="Helical" evidence="5">
    <location>
        <begin position="947"/>
        <end position="966"/>
    </location>
</feature>
<comment type="caution">
    <text evidence="8">The sequence shown here is derived from an EMBL/GenBank/DDBJ whole genome shotgun (WGS) entry which is preliminary data.</text>
</comment>